<evidence type="ECO:0000256" key="2">
    <source>
        <dbReference type="PROSITE-ProRule" id="PRU00335"/>
    </source>
</evidence>
<organism evidence="4 5">
    <name type="scientific">Geosporobacter subterraneus DSM 17957</name>
    <dbReference type="NCBI Taxonomy" id="1121919"/>
    <lineage>
        <taxon>Bacteria</taxon>
        <taxon>Bacillati</taxon>
        <taxon>Bacillota</taxon>
        <taxon>Clostridia</taxon>
        <taxon>Peptostreptococcales</taxon>
        <taxon>Thermotaleaceae</taxon>
        <taxon>Geosporobacter</taxon>
    </lineage>
</organism>
<reference evidence="5" key="1">
    <citation type="submission" date="2016-11" db="EMBL/GenBank/DDBJ databases">
        <authorList>
            <person name="Varghese N."/>
            <person name="Submissions S."/>
        </authorList>
    </citation>
    <scope>NUCLEOTIDE SEQUENCE [LARGE SCALE GENOMIC DNA]</scope>
    <source>
        <strain evidence="5">DSM 17957</strain>
    </source>
</reference>
<keyword evidence="5" id="KW-1185">Reference proteome</keyword>
<dbReference type="EMBL" id="FQZV01000055">
    <property type="protein sequence ID" value="SHJ94496.1"/>
    <property type="molecule type" value="Genomic_DNA"/>
</dbReference>
<proteinExistence type="predicted"/>
<dbReference type="PROSITE" id="PS50977">
    <property type="entry name" value="HTH_TETR_2"/>
    <property type="match status" value="1"/>
</dbReference>
<feature type="DNA-binding region" description="H-T-H motif" evidence="2">
    <location>
        <begin position="36"/>
        <end position="55"/>
    </location>
</feature>
<evidence type="ECO:0000256" key="1">
    <source>
        <dbReference type="ARBA" id="ARBA00023125"/>
    </source>
</evidence>
<dbReference type="STRING" id="1121919.SAMN02745975_03288"/>
<gene>
    <name evidence="4" type="ORF">SAMN02745975_03288</name>
</gene>
<dbReference type="SUPFAM" id="SSF46689">
    <property type="entry name" value="Homeodomain-like"/>
    <property type="match status" value="1"/>
</dbReference>
<dbReference type="Gene3D" id="1.10.357.10">
    <property type="entry name" value="Tetracycline Repressor, domain 2"/>
    <property type="match status" value="1"/>
</dbReference>
<dbReference type="RefSeq" id="WP_242946406.1">
    <property type="nucleotide sequence ID" value="NZ_FQZV01000055.1"/>
</dbReference>
<dbReference type="GO" id="GO:0003677">
    <property type="term" value="F:DNA binding"/>
    <property type="evidence" value="ECO:0007669"/>
    <property type="project" value="UniProtKB-UniRule"/>
</dbReference>
<dbReference type="Pfam" id="PF00440">
    <property type="entry name" value="TetR_N"/>
    <property type="match status" value="1"/>
</dbReference>
<accession>A0A1M6NFW4</accession>
<keyword evidence="1 2" id="KW-0238">DNA-binding</keyword>
<dbReference type="InterPro" id="IPR001647">
    <property type="entry name" value="HTH_TetR"/>
</dbReference>
<dbReference type="AlphaFoldDB" id="A0A1M6NFW4"/>
<name>A0A1M6NFW4_9FIRM</name>
<sequence length="222" mass="26251">MQKRIDKKLIQKRRMMSYFIEATHKIIEEEGIEFLTIRKVADLAGYNSATLYNYFENIDHLIFFASMKYLKDYAMDLPNYTKGAKNALDRYLLIWECFCRYSYNNPKMYFTIFFNRFSISLKDAIKEYYLIFPEELGEQTSDLLPMMMRTNIYDRNAAILEACAKEGFLGPEDVQEASEITLLVYQGMLSRIMNRLMTDSIEEAVEKTVKYVRQIVEAYGKK</sequence>
<dbReference type="InterPro" id="IPR009057">
    <property type="entry name" value="Homeodomain-like_sf"/>
</dbReference>
<protein>
    <submittedName>
        <fullName evidence="4">Transcriptional regulator, TetR family</fullName>
    </submittedName>
</protein>
<evidence type="ECO:0000313" key="5">
    <source>
        <dbReference type="Proteomes" id="UP000184536"/>
    </source>
</evidence>
<evidence type="ECO:0000313" key="4">
    <source>
        <dbReference type="EMBL" id="SHJ94496.1"/>
    </source>
</evidence>
<feature type="domain" description="HTH tetR-type" evidence="3">
    <location>
        <begin position="13"/>
        <end position="73"/>
    </location>
</feature>
<dbReference type="Proteomes" id="UP000184536">
    <property type="component" value="Unassembled WGS sequence"/>
</dbReference>
<evidence type="ECO:0000259" key="3">
    <source>
        <dbReference type="PROSITE" id="PS50977"/>
    </source>
</evidence>